<dbReference type="PANTHER" id="PTHR14491:SF7">
    <property type="entry name" value="SOSONDOWAH, ISOFORM G"/>
    <property type="match status" value="1"/>
</dbReference>
<dbReference type="Gene3D" id="1.25.40.20">
    <property type="entry name" value="Ankyrin repeat-containing domain"/>
    <property type="match status" value="1"/>
</dbReference>
<evidence type="ECO:0000256" key="2">
    <source>
        <dbReference type="ARBA" id="ARBA00023043"/>
    </source>
</evidence>
<evidence type="ECO:0000313" key="4">
    <source>
        <dbReference type="WBParaSite" id="MCU_005858-RA"/>
    </source>
</evidence>
<organism evidence="4">
    <name type="scientific">Mesocestoides corti</name>
    <name type="common">Flatworm</name>
    <dbReference type="NCBI Taxonomy" id="53468"/>
    <lineage>
        <taxon>Eukaryota</taxon>
        <taxon>Metazoa</taxon>
        <taxon>Spiralia</taxon>
        <taxon>Lophotrochozoa</taxon>
        <taxon>Platyhelminthes</taxon>
        <taxon>Cestoda</taxon>
        <taxon>Eucestoda</taxon>
        <taxon>Cyclophyllidea</taxon>
        <taxon>Mesocestoididae</taxon>
        <taxon>Mesocestoides</taxon>
    </lineage>
</organism>
<evidence type="ECO:0000256" key="3">
    <source>
        <dbReference type="SAM" id="MobiDB-lite"/>
    </source>
</evidence>
<dbReference type="WBParaSite" id="MCU_005858-RA">
    <property type="protein sequence ID" value="MCU_005858-RA"/>
    <property type="gene ID" value="MCU_005858"/>
</dbReference>
<reference evidence="4" key="1">
    <citation type="submission" date="2019-11" db="UniProtKB">
        <authorList>
            <consortium name="WormBaseParasite"/>
        </authorList>
    </citation>
    <scope>IDENTIFICATION</scope>
</reference>
<dbReference type="AlphaFoldDB" id="A0A5K3FA55"/>
<evidence type="ECO:0000256" key="1">
    <source>
        <dbReference type="ARBA" id="ARBA00022737"/>
    </source>
</evidence>
<dbReference type="SUPFAM" id="SSF48403">
    <property type="entry name" value="Ankyrin repeat"/>
    <property type="match status" value="1"/>
</dbReference>
<proteinExistence type="predicted"/>
<name>A0A5K3FA55_MESCO</name>
<protein>
    <submittedName>
        <fullName evidence="4">ANK_REP_REGION domain-containing protein</fullName>
    </submittedName>
</protein>
<dbReference type="InterPro" id="IPR036770">
    <property type="entry name" value="Ankyrin_rpt-contain_sf"/>
</dbReference>
<accession>A0A5K3FA55</accession>
<feature type="compositionally biased region" description="Basic and acidic residues" evidence="3">
    <location>
        <begin position="187"/>
        <end position="204"/>
    </location>
</feature>
<feature type="region of interest" description="Disordered" evidence="3">
    <location>
        <begin position="256"/>
        <end position="304"/>
    </location>
</feature>
<sequence length="304" mass="33916">MSSSPQASPLTSGNVTLRKSAALRNSNWLDVQSARLTSDGYEISENERIWRTAVIKGDFAEISKLLSAHPELANWRDYITGVRRPCTSPRKSTTWAWCDSSPATTTPTWRSKTTGQTPLHMAALGASEDVAFLLMSQFNAKATARDYSGRLPVSYVPENEAGNRLKSLLRAQYAKMLQNLPLCHKSQSPEDVNRDSIVSRDDLPPTKPMRISGFASLRRRRVPIGEVRQLSGEAVVPDSNFANMIYSSVRLRKSARGKNYNPMDPEYQKTSFQGRSPTSNNSNREQQDGQSPTTPEVRLRAPRN</sequence>
<feature type="compositionally biased region" description="Polar residues" evidence="3">
    <location>
        <begin position="268"/>
        <end position="294"/>
    </location>
</feature>
<keyword evidence="2" id="KW-0040">ANK repeat</keyword>
<keyword evidence="1" id="KW-0677">Repeat</keyword>
<dbReference type="PANTHER" id="PTHR14491">
    <property type="entry name" value="SOSONDOWAH, ISOFORM G"/>
    <property type="match status" value="1"/>
</dbReference>
<feature type="region of interest" description="Disordered" evidence="3">
    <location>
        <begin position="185"/>
        <end position="210"/>
    </location>
</feature>